<dbReference type="EMBL" id="JH597958">
    <property type="status" value="NOT_ANNOTATED_CDS"/>
    <property type="molecule type" value="Genomic_DNA"/>
</dbReference>
<dbReference type="EnsemblProtists" id="HpaT810335">
    <property type="protein sequence ID" value="HpaP810335"/>
    <property type="gene ID" value="HpaG810335"/>
</dbReference>
<feature type="region of interest" description="Disordered" evidence="1">
    <location>
        <begin position="29"/>
        <end position="56"/>
    </location>
</feature>
<dbReference type="VEuPathDB" id="FungiDB:HpaG810335"/>
<evidence type="ECO:0000313" key="2">
    <source>
        <dbReference type="EnsemblProtists" id="HpaP810335"/>
    </source>
</evidence>
<keyword evidence="3" id="KW-1185">Reference proteome</keyword>
<sequence length="56" mass="6340">MGVGRAAWPERCLTALSLSLNDGSRLSLTSKRRRRIRPTRCWQTQRQGRPRSSAGT</sequence>
<evidence type="ECO:0000256" key="1">
    <source>
        <dbReference type="SAM" id="MobiDB-lite"/>
    </source>
</evidence>
<name>M4BUZ5_HYAAE</name>
<organism evidence="2 3">
    <name type="scientific">Hyaloperonospora arabidopsidis (strain Emoy2)</name>
    <name type="common">Downy mildew agent</name>
    <name type="synonym">Peronospora arabidopsidis</name>
    <dbReference type="NCBI Taxonomy" id="559515"/>
    <lineage>
        <taxon>Eukaryota</taxon>
        <taxon>Sar</taxon>
        <taxon>Stramenopiles</taxon>
        <taxon>Oomycota</taxon>
        <taxon>Peronosporomycetes</taxon>
        <taxon>Peronosporales</taxon>
        <taxon>Peronosporaceae</taxon>
        <taxon>Hyaloperonospora</taxon>
    </lineage>
</organism>
<dbReference type="AlphaFoldDB" id="M4BUZ5"/>
<dbReference type="Proteomes" id="UP000011713">
    <property type="component" value="Unassembled WGS sequence"/>
</dbReference>
<evidence type="ECO:0000313" key="3">
    <source>
        <dbReference type="Proteomes" id="UP000011713"/>
    </source>
</evidence>
<protein>
    <submittedName>
        <fullName evidence="2">Uncharacterized protein</fullName>
    </submittedName>
</protein>
<reference evidence="2" key="2">
    <citation type="submission" date="2015-06" db="UniProtKB">
        <authorList>
            <consortium name="EnsemblProtists"/>
        </authorList>
    </citation>
    <scope>IDENTIFICATION</scope>
    <source>
        <strain evidence="2">Emoy2</strain>
    </source>
</reference>
<dbReference type="InParanoid" id="M4BUZ5"/>
<accession>M4BUZ5</accession>
<proteinExistence type="predicted"/>
<reference evidence="3" key="1">
    <citation type="journal article" date="2010" name="Science">
        <title>Signatures of adaptation to obligate biotrophy in the Hyaloperonospora arabidopsidis genome.</title>
        <authorList>
            <person name="Baxter L."/>
            <person name="Tripathy S."/>
            <person name="Ishaque N."/>
            <person name="Boot N."/>
            <person name="Cabral A."/>
            <person name="Kemen E."/>
            <person name="Thines M."/>
            <person name="Ah-Fong A."/>
            <person name="Anderson R."/>
            <person name="Badejoko W."/>
            <person name="Bittner-Eddy P."/>
            <person name="Boore J.L."/>
            <person name="Chibucos M.C."/>
            <person name="Coates M."/>
            <person name="Dehal P."/>
            <person name="Delehaunty K."/>
            <person name="Dong S."/>
            <person name="Downton P."/>
            <person name="Dumas B."/>
            <person name="Fabro G."/>
            <person name="Fronick C."/>
            <person name="Fuerstenberg S.I."/>
            <person name="Fulton L."/>
            <person name="Gaulin E."/>
            <person name="Govers F."/>
            <person name="Hughes L."/>
            <person name="Humphray S."/>
            <person name="Jiang R.H."/>
            <person name="Judelson H."/>
            <person name="Kamoun S."/>
            <person name="Kyung K."/>
            <person name="Meijer H."/>
            <person name="Minx P."/>
            <person name="Morris P."/>
            <person name="Nelson J."/>
            <person name="Phuntumart V."/>
            <person name="Qutob D."/>
            <person name="Rehmany A."/>
            <person name="Rougon-Cardoso A."/>
            <person name="Ryden P."/>
            <person name="Torto-Alalibo T."/>
            <person name="Studholme D."/>
            <person name="Wang Y."/>
            <person name="Win J."/>
            <person name="Wood J."/>
            <person name="Clifton S.W."/>
            <person name="Rogers J."/>
            <person name="Van den Ackerveken G."/>
            <person name="Jones J.D."/>
            <person name="McDowell J.M."/>
            <person name="Beynon J."/>
            <person name="Tyler B.M."/>
        </authorList>
    </citation>
    <scope>NUCLEOTIDE SEQUENCE [LARGE SCALE GENOMIC DNA]</scope>
    <source>
        <strain evidence="3">Emoy2</strain>
    </source>
</reference>
<dbReference type="HOGENOM" id="CLU_3018357_0_0_1"/>